<feature type="transmembrane region" description="Helical" evidence="1">
    <location>
        <begin position="62"/>
        <end position="85"/>
    </location>
</feature>
<reference evidence="3" key="1">
    <citation type="submission" date="2020-09" db="EMBL/GenBank/DDBJ databases">
        <title>The genome sequence of strain Labrenzia suaedae 4C16A.</title>
        <authorList>
            <person name="Liu Y."/>
        </authorList>
    </citation>
    <scope>NUCLEOTIDE SEQUENCE [LARGE SCALE GENOMIC DNA]</scope>
    <source>
        <strain evidence="3">4C16A</strain>
    </source>
</reference>
<comment type="caution">
    <text evidence="2">The sequence shown here is derived from an EMBL/GenBank/DDBJ whole genome shotgun (WGS) entry which is preliminary data.</text>
</comment>
<evidence type="ECO:0008006" key="4">
    <source>
        <dbReference type="Google" id="ProtNLM"/>
    </source>
</evidence>
<dbReference type="EMBL" id="JACYXI010000006">
    <property type="protein sequence ID" value="MBD8892056.1"/>
    <property type="molecule type" value="Genomic_DNA"/>
</dbReference>
<accession>A0ABR9CMG6</accession>
<evidence type="ECO:0000256" key="1">
    <source>
        <dbReference type="SAM" id="Phobius"/>
    </source>
</evidence>
<sequence length="261" mass="27527">MFKRILSDAFSLVFSSLDVVFRACGAWFLLLLVFQICIMVFVPELTSAGASSTSGPSTSALFMTLVSGIFSLVSSASIGVAWHRYGLLGEVPDLIHLKVGGLELSFIGKSLLIMLVTVAVFLPVGLVAFGLSALIGSGIVAVIIYGAAFIFLVPHLMRLNLMLPATAVERPIGLKEAHALGVGLGWPMIGAGIVLSLPFILASVGLQMILTFVAAGLPLVLIQFKFMLLGLLIQIIVTVLGISVITAGYRLALERQNQGTA</sequence>
<proteinExistence type="predicted"/>
<name>A0ABR9CMG6_9HYPH</name>
<keyword evidence="1" id="KW-0812">Transmembrane</keyword>
<feature type="transmembrane region" description="Helical" evidence="1">
    <location>
        <begin position="106"/>
        <end position="129"/>
    </location>
</feature>
<reference evidence="2 3" key="2">
    <citation type="journal article" date="2021" name="Int. J. Syst. Evol. Microbiol.">
        <title>Roseibium litorale sp. nov., isolated from a tidal flat sediment and proposal for the reclassification of Labrenzia polysiphoniae as Roseibium polysiphoniae comb. nov.</title>
        <authorList>
            <person name="Liu Y."/>
            <person name="Pei T."/>
            <person name="Du J."/>
            <person name="Chao M."/>
            <person name="Deng M.R."/>
            <person name="Zhu H."/>
        </authorList>
    </citation>
    <scope>NUCLEOTIDE SEQUENCE [LARGE SCALE GENOMIC DNA]</scope>
    <source>
        <strain evidence="2 3">4C16A</strain>
    </source>
</reference>
<organism evidence="2 3">
    <name type="scientific">Roseibium litorale</name>
    <dbReference type="NCBI Taxonomy" id="2803841"/>
    <lineage>
        <taxon>Bacteria</taxon>
        <taxon>Pseudomonadati</taxon>
        <taxon>Pseudomonadota</taxon>
        <taxon>Alphaproteobacteria</taxon>
        <taxon>Hyphomicrobiales</taxon>
        <taxon>Stappiaceae</taxon>
        <taxon>Roseibium</taxon>
    </lineage>
</organism>
<keyword evidence="1" id="KW-0472">Membrane</keyword>
<evidence type="ECO:0000313" key="2">
    <source>
        <dbReference type="EMBL" id="MBD8892056.1"/>
    </source>
</evidence>
<dbReference type="RefSeq" id="WP_192148184.1">
    <property type="nucleotide sequence ID" value="NZ_JACYXI010000006.1"/>
</dbReference>
<feature type="transmembrane region" description="Helical" evidence="1">
    <location>
        <begin position="135"/>
        <end position="156"/>
    </location>
</feature>
<evidence type="ECO:0000313" key="3">
    <source>
        <dbReference type="Proteomes" id="UP000632063"/>
    </source>
</evidence>
<keyword evidence="1" id="KW-1133">Transmembrane helix</keyword>
<dbReference type="Proteomes" id="UP000632063">
    <property type="component" value="Unassembled WGS sequence"/>
</dbReference>
<feature type="transmembrane region" description="Helical" evidence="1">
    <location>
        <begin position="231"/>
        <end position="252"/>
    </location>
</feature>
<gene>
    <name evidence="2" type="ORF">IG616_10880</name>
</gene>
<feature type="transmembrane region" description="Helical" evidence="1">
    <location>
        <begin position="20"/>
        <end position="42"/>
    </location>
</feature>
<protein>
    <recommendedName>
        <fullName evidence="4">ABC-2 type transport system permease protein</fullName>
    </recommendedName>
</protein>
<keyword evidence="3" id="KW-1185">Reference proteome</keyword>